<evidence type="ECO:0000313" key="6">
    <source>
        <dbReference type="EMBL" id="TDA39900.1"/>
    </source>
</evidence>
<feature type="region of interest" description="Disordered" evidence="4">
    <location>
        <begin position="1"/>
        <end position="20"/>
    </location>
</feature>
<dbReference type="AlphaFoldDB" id="A0A523BHD9"/>
<dbReference type="PROSITE" id="PS50162">
    <property type="entry name" value="RECA_2"/>
    <property type="match status" value="1"/>
</dbReference>
<keyword evidence="1" id="KW-0547">Nucleotide-binding</keyword>
<protein>
    <recommendedName>
        <fullName evidence="5">RecA family profile 1 domain-containing protein</fullName>
    </recommendedName>
</protein>
<evidence type="ECO:0000313" key="7">
    <source>
        <dbReference type="Proteomes" id="UP000315399"/>
    </source>
</evidence>
<dbReference type="Pfam" id="PF08423">
    <property type="entry name" value="Rad51"/>
    <property type="match status" value="1"/>
</dbReference>
<dbReference type="EMBL" id="QNVH01000005">
    <property type="protein sequence ID" value="TDA39900.1"/>
    <property type="molecule type" value="Genomic_DNA"/>
</dbReference>
<evidence type="ECO:0000256" key="1">
    <source>
        <dbReference type="ARBA" id="ARBA00022741"/>
    </source>
</evidence>
<dbReference type="Gene3D" id="3.40.50.300">
    <property type="entry name" value="P-loop containing nucleotide triphosphate hydrolases"/>
    <property type="match status" value="1"/>
</dbReference>
<accession>A0A523BHD9</accession>
<reference evidence="6 7" key="1">
    <citation type="journal article" date="2019" name="Nat. Microbiol.">
        <title>Expanding anaerobic alkane metabolism in the domain of Archaea.</title>
        <authorList>
            <person name="Wang Y."/>
            <person name="Wegener G."/>
            <person name="Hou J."/>
            <person name="Wang F."/>
            <person name="Xiao X."/>
        </authorList>
    </citation>
    <scope>NUCLEOTIDE SEQUENCE [LARGE SCALE GENOMIC DNA]</scope>
    <source>
        <strain evidence="6">WYZ-LMO10</strain>
    </source>
</reference>
<evidence type="ECO:0000256" key="2">
    <source>
        <dbReference type="ARBA" id="ARBA00022840"/>
    </source>
</evidence>
<dbReference type="GO" id="GO:0003677">
    <property type="term" value="F:DNA binding"/>
    <property type="evidence" value="ECO:0007669"/>
    <property type="project" value="UniProtKB-KW"/>
</dbReference>
<dbReference type="InterPro" id="IPR020588">
    <property type="entry name" value="RecA_ATP-bd"/>
</dbReference>
<dbReference type="InterPro" id="IPR027417">
    <property type="entry name" value="P-loop_NTPase"/>
</dbReference>
<dbReference type="Proteomes" id="UP000315399">
    <property type="component" value="Unassembled WGS sequence"/>
</dbReference>
<dbReference type="PANTHER" id="PTHR22942:SF47">
    <property type="entry name" value="DNA REPAIR AND RECOMBINATION PROTEIN RADB"/>
    <property type="match status" value="1"/>
</dbReference>
<dbReference type="SUPFAM" id="SSF52540">
    <property type="entry name" value="P-loop containing nucleoside triphosphate hydrolases"/>
    <property type="match status" value="1"/>
</dbReference>
<dbReference type="GO" id="GO:0140664">
    <property type="term" value="F:ATP-dependent DNA damage sensor activity"/>
    <property type="evidence" value="ECO:0007669"/>
    <property type="project" value="InterPro"/>
</dbReference>
<keyword evidence="3" id="KW-0238">DNA-binding</keyword>
<feature type="domain" description="RecA family profile 1" evidence="5">
    <location>
        <begin position="62"/>
        <end position="223"/>
    </location>
</feature>
<gene>
    <name evidence="6" type="ORF">DSO08_01055</name>
</gene>
<sequence length="286" mass="32048">MHEMISQHRQTQGWAHSDPITQKVSSSSSFLSLCRKKPLYPPQRYLKISRCSLRGFNLHSSEIKTLSTGCRELDPLLGGGLVPGEILLIYGERGSGKTTFVFQTLLNAALKGLKSTLFSTEGYASFRRLRSMASSSWAEISDRILVLTVKEFQEQDSIIENLELTLPPDVVLVAFDSITSCYRAALKEKEDNIILNKMLNRELAIIKDLSMRRRLTTVITSDVTSPPEDKEIQPVASQILMYWCDKIVRLDRLRGDIRRALVIKPPPVKEQILRMGLGGLTGISGA</sequence>
<evidence type="ECO:0000256" key="3">
    <source>
        <dbReference type="ARBA" id="ARBA00023125"/>
    </source>
</evidence>
<proteinExistence type="predicted"/>
<comment type="caution">
    <text evidence="6">The sequence shown here is derived from an EMBL/GenBank/DDBJ whole genome shotgun (WGS) entry which is preliminary data.</text>
</comment>
<dbReference type="PANTHER" id="PTHR22942">
    <property type="entry name" value="RECA/RAD51/RADA DNA STRAND-PAIRING FAMILY MEMBER"/>
    <property type="match status" value="1"/>
</dbReference>
<name>A0A523BHD9_9CREN</name>
<feature type="compositionally biased region" description="Polar residues" evidence="4">
    <location>
        <begin position="7"/>
        <end position="20"/>
    </location>
</feature>
<evidence type="ECO:0000259" key="5">
    <source>
        <dbReference type="PROSITE" id="PS50162"/>
    </source>
</evidence>
<keyword evidence="2" id="KW-0067">ATP-binding</keyword>
<organism evidence="6 7">
    <name type="scientific">Thermoproteota archaeon</name>
    <dbReference type="NCBI Taxonomy" id="2056631"/>
    <lineage>
        <taxon>Archaea</taxon>
        <taxon>Thermoproteota</taxon>
    </lineage>
</organism>
<dbReference type="GO" id="GO:0006281">
    <property type="term" value="P:DNA repair"/>
    <property type="evidence" value="ECO:0007669"/>
    <property type="project" value="InterPro"/>
</dbReference>
<dbReference type="GO" id="GO:0005524">
    <property type="term" value="F:ATP binding"/>
    <property type="evidence" value="ECO:0007669"/>
    <property type="project" value="UniProtKB-KW"/>
</dbReference>
<dbReference type="InterPro" id="IPR013632">
    <property type="entry name" value="Rad51_C"/>
</dbReference>
<evidence type="ECO:0000256" key="4">
    <source>
        <dbReference type="SAM" id="MobiDB-lite"/>
    </source>
</evidence>